<protein>
    <submittedName>
        <fullName evidence="2">Uncharacterized protein</fullName>
    </submittedName>
</protein>
<evidence type="ECO:0000313" key="2">
    <source>
        <dbReference type="EMBL" id="KAF2028828.1"/>
    </source>
</evidence>
<keyword evidence="3" id="KW-1185">Reference proteome</keyword>
<accession>A0A9P4H617</accession>
<organism evidence="2 3">
    <name type="scientific">Setomelanomma holmii</name>
    <dbReference type="NCBI Taxonomy" id="210430"/>
    <lineage>
        <taxon>Eukaryota</taxon>
        <taxon>Fungi</taxon>
        <taxon>Dikarya</taxon>
        <taxon>Ascomycota</taxon>
        <taxon>Pezizomycotina</taxon>
        <taxon>Dothideomycetes</taxon>
        <taxon>Pleosporomycetidae</taxon>
        <taxon>Pleosporales</taxon>
        <taxon>Pleosporineae</taxon>
        <taxon>Phaeosphaeriaceae</taxon>
        <taxon>Setomelanomma</taxon>
    </lineage>
</organism>
<evidence type="ECO:0000313" key="3">
    <source>
        <dbReference type="Proteomes" id="UP000799777"/>
    </source>
</evidence>
<feature type="compositionally biased region" description="Acidic residues" evidence="1">
    <location>
        <begin position="235"/>
        <end position="244"/>
    </location>
</feature>
<proteinExistence type="predicted"/>
<feature type="region of interest" description="Disordered" evidence="1">
    <location>
        <begin position="111"/>
        <end position="297"/>
    </location>
</feature>
<comment type="caution">
    <text evidence="2">The sequence shown here is derived from an EMBL/GenBank/DDBJ whole genome shotgun (WGS) entry which is preliminary data.</text>
</comment>
<name>A0A9P4H617_9PLEO</name>
<reference evidence="2" key="1">
    <citation type="journal article" date="2020" name="Stud. Mycol.">
        <title>101 Dothideomycetes genomes: a test case for predicting lifestyles and emergence of pathogens.</title>
        <authorList>
            <person name="Haridas S."/>
            <person name="Albert R."/>
            <person name="Binder M."/>
            <person name="Bloem J."/>
            <person name="Labutti K."/>
            <person name="Salamov A."/>
            <person name="Andreopoulos B."/>
            <person name="Baker S."/>
            <person name="Barry K."/>
            <person name="Bills G."/>
            <person name="Bluhm B."/>
            <person name="Cannon C."/>
            <person name="Castanera R."/>
            <person name="Culley D."/>
            <person name="Daum C."/>
            <person name="Ezra D."/>
            <person name="Gonzalez J."/>
            <person name="Henrissat B."/>
            <person name="Kuo A."/>
            <person name="Liang C."/>
            <person name="Lipzen A."/>
            <person name="Lutzoni F."/>
            <person name="Magnuson J."/>
            <person name="Mondo S."/>
            <person name="Nolan M."/>
            <person name="Ohm R."/>
            <person name="Pangilinan J."/>
            <person name="Park H.-J."/>
            <person name="Ramirez L."/>
            <person name="Alfaro M."/>
            <person name="Sun H."/>
            <person name="Tritt A."/>
            <person name="Yoshinaga Y."/>
            <person name="Zwiers L.-H."/>
            <person name="Turgeon B."/>
            <person name="Goodwin S."/>
            <person name="Spatafora J."/>
            <person name="Crous P."/>
            <person name="Grigoriev I."/>
        </authorList>
    </citation>
    <scope>NUCLEOTIDE SEQUENCE</scope>
    <source>
        <strain evidence="2">CBS 110217</strain>
    </source>
</reference>
<gene>
    <name evidence="2" type="ORF">EK21DRAFT_113521</name>
</gene>
<dbReference type="AlphaFoldDB" id="A0A9P4H617"/>
<evidence type="ECO:0000256" key="1">
    <source>
        <dbReference type="SAM" id="MobiDB-lite"/>
    </source>
</evidence>
<feature type="compositionally biased region" description="Basic and acidic residues" evidence="1">
    <location>
        <begin position="271"/>
        <end position="297"/>
    </location>
</feature>
<dbReference type="EMBL" id="ML978208">
    <property type="protein sequence ID" value="KAF2028828.1"/>
    <property type="molecule type" value="Genomic_DNA"/>
</dbReference>
<sequence length="297" mass="32683">MARFHDAAQIPEAHFYATYVFSELAQSLYPPPNIGRLYIARRQGGSGYRTSVVRVNRHEGAVEDADDGYALGPVEGKDRAEALTNLLEALENEAEERMLEMDVRIGKNKGGIRGVREEDDDRQDALRDQDFEEMDSPVLKPRGGKTGQRKEAKKKDKDRRKKATEAAEDSDTIVVKQPSNEKRGKLTKANTHVAKEDEGPPTKTRRSTRQKQPARSAVKAKQKAPAESVDLSGSSDDDLSDVPPEEPAKAGAQRKLKEKTVSIMELCGTSKKADGKGDEGSGEGDGHKEVREENCVV</sequence>
<dbReference type="Proteomes" id="UP000799777">
    <property type="component" value="Unassembled WGS sequence"/>
</dbReference>